<sequence>MTFLQRYEDFYGQYRQKFEDTEVPKALATLSADARRRVENGEGEFPIELLAEVRDGELEEKQKIATMTAIAGTWSNAASDTYWHAGPVGGDAFSERVGIGLMHPGGRAFTPLLKRIEVILDESAESPSENDALEVLAFLLNLDAQESRKKGES</sequence>
<dbReference type="EMBL" id="CP004350">
    <property type="protein sequence ID" value="AHI19247.1"/>
    <property type="molecule type" value="Genomic_DNA"/>
</dbReference>
<accession>A0ABN4CA32</accession>
<proteinExistence type="predicted"/>
<dbReference type="GeneID" id="82876851"/>
<reference evidence="2" key="1">
    <citation type="submission" date="2013-02" db="EMBL/GenBank/DDBJ databases">
        <title>The complete genome sequence of Corynebacterium casei LMG S-19264 (=DSM 44701).</title>
        <authorList>
            <person name="Ruckert C."/>
            <person name="Albersmeier A."/>
            <person name="Kalinowski J."/>
        </authorList>
    </citation>
    <scope>NUCLEOTIDE SEQUENCE [LARGE SCALE GENOMIC DNA]</scope>
    <source>
        <strain evidence="2">LMG S-19264</strain>
    </source>
</reference>
<organism evidence="1 2">
    <name type="scientific">Corynebacterium casei LMG S-19264</name>
    <dbReference type="NCBI Taxonomy" id="1285583"/>
    <lineage>
        <taxon>Bacteria</taxon>
        <taxon>Bacillati</taxon>
        <taxon>Actinomycetota</taxon>
        <taxon>Actinomycetes</taxon>
        <taxon>Mycobacteriales</taxon>
        <taxon>Corynebacteriaceae</taxon>
        <taxon>Corynebacterium</taxon>
    </lineage>
</organism>
<gene>
    <name evidence="1" type="ORF">CCASEI_03335</name>
</gene>
<name>A0ABN4CA32_9CORY</name>
<dbReference type="RefSeq" id="WP_006821424.1">
    <property type="nucleotide sequence ID" value="NZ_CP004350.1"/>
</dbReference>
<keyword evidence="2" id="KW-1185">Reference proteome</keyword>
<evidence type="ECO:0000313" key="2">
    <source>
        <dbReference type="Proteomes" id="UP000019226"/>
    </source>
</evidence>
<dbReference type="Proteomes" id="UP000019226">
    <property type="component" value="Chromosome"/>
</dbReference>
<protein>
    <submittedName>
        <fullName evidence="1">Uncharacterized protein</fullName>
    </submittedName>
</protein>
<evidence type="ECO:0000313" key="1">
    <source>
        <dbReference type="EMBL" id="AHI19247.1"/>
    </source>
</evidence>